<organism evidence="1 2">
    <name type="scientific">Cuscuta campestris</name>
    <dbReference type="NCBI Taxonomy" id="132261"/>
    <lineage>
        <taxon>Eukaryota</taxon>
        <taxon>Viridiplantae</taxon>
        <taxon>Streptophyta</taxon>
        <taxon>Embryophyta</taxon>
        <taxon>Tracheophyta</taxon>
        <taxon>Spermatophyta</taxon>
        <taxon>Magnoliopsida</taxon>
        <taxon>eudicotyledons</taxon>
        <taxon>Gunneridae</taxon>
        <taxon>Pentapetalae</taxon>
        <taxon>asterids</taxon>
        <taxon>lamiids</taxon>
        <taxon>Solanales</taxon>
        <taxon>Convolvulaceae</taxon>
        <taxon>Cuscuteae</taxon>
        <taxon>Cuscuta</taxon>
        <taxon>Cuscuta subgen. Grammica</taxon>
        <taxon>Cuscuta sect. Cleistogrammica</taxon>
    </lineage>
</organism>
<gene>
    <name evidence="1" type="ORF">CCAM_LOCUS12675</name>
</gene>
<evidence type="ECO:0000313" key="1">
    <source>
        <dbReference type="EMBL" id="VFQ70899.1"/>
    </source>
</evidence>
<dbReference type="PANTHER" id="PTHR47718">
    <property type="entry name" value="OS01G0519700 PROTEIN"/>
    <property type="match status" value="1"/>
</dbReference>
<keyword evidence="2" id="KW-1185">Reference proteome</keyword>
<dbReference type="OrthoDB" id="2402896at2759"/>
<evidence type="ECO:0000313" key="2">
    <source>
        <dbReference type="Proteomes" id="UP000595140"/>
    </source>
</evidence>
<reference evidence="1 2" key="1">
    <citation type="submission" date="2018-04" db="EMBL/GenBank/DDBJ databases">
        <authorList>
            <person name="Vogel A."/>
        </authorList>
    </citation>
    <scope>NUCLEOTIDE SEQUENCE [LARGE SCALE GENOMIC DNA]</scope>
</reference>
<dbReference type="EMBL" id="OOIL02000967">
    <property type="protein sequence ID" value="VFQ70899.1"/>
    <property type="molecule type" value="Genomic_DNA"/>
</dbReference>
<proteinExistence type="predicted"/>
<dbReference type="AlphaFoldDB" id="A0A484L3J8"/>
<dbReference type="Proteomes" id="UP000595140">
    <property type="component" value="Unassembled WGS sequence"/>
</dbReference>
<name>A0A484L3J8_9ASTE</name>
<accession>A0A484L3J8</accession>
<sequence>MWPPFLGKLMEYLPGCDSSIGEIDDGDEGNRPSVPTHMFSEKLIPVLADLCVQAPAAVKYDVFPDIIHVLGSTPLSLRCNDGAFSHGRRMPSSFKPKVGMVFEKLEDGISFYKNYTLLAGFDIRMGTSTKSPDGVNESVGGYNNIGATAIDFKNFKRDLKAYVAGGDAQMIIDKMFRRQETCPAFRFAYDVDETDQLT</sequence>
<protein>
    <submittedName>
        <fullName evidence="1">Uncharacterized protein</fullName>
    </submittedName>
</protein>